<dbReference type="AlphaFoldDB" id="A0A6J6FD63"/>
<dbReference type="EMBL" id="CAFBME010000001">
    <property type="protein sequence ID" value="CAB4887222.1"/>
    <property type="molecule type" value="Genomic_DNA"/>
</dbReference>
<name>A0A6J6FD63_9ZZZZ</name>
<keyword evidence="1" id="KW-0315">Glutamine amidotransferase</keyword>
<proteinExistence type="predicted"/>
<dbReference type="EMBL" id="CAEZUY010000001">
    <property type="protein sequence ID" value="CAB4604661.1"/>
    <property type="molecule type" value="Genomic_DNA"/>
</dbReference>
<dbReference type="PANTHER" id="PTHR42824">
    <property type="entry name" value="GLUTAMINE AMIDOTRANSFERASE"/>
    <property type="match status" value="1"/>
</dbReference>
<dbReference type="SUPFAM" id="SSF56235">
    <property type="entry name" value="N-terminal nucleophile aminohydrolases (Ntn hydrolases)"/>
    <property type="match status" value="1"/>
</dbReference>
<evidence type="ECO:0000313" key="4">
    <source>
        <dbReference type="EMBL" id="CAB4586831.1"/>
    </source>
</evidence>
<sequence>MCRLMGYVSPREVSVSEIAGPDFDQFSALSAKHGDGWGYAKVNSAQDQSLTVEVARAKESAKYLELTKSVKSTGGLLHLRWATLNLAITEGNTHPFTHGDFSFIHNGSIKPPESLDPYIDSKYLEKLRGATDSERYFYLLLSFIDTLGIHEGIHQGIKKITAHCDFSSLNAMIMTPDMYITISEHNYSRIPEGEGPEYYDLYYRESAEGVLVASSGWNQPGWKQIPNHHYLEVDRKSYATKLTKF</sequence>
<evidence type="ECO:0000313" key="8">
    <source>
        <dbReference type="EMBL" id="CAB5022135.1"/>
    </source>
</evidence>
<dbReference type="EMBL" id="CAEZUD010000013">
    <property type="protein sequence ID" value="CAB4586831.1"/>
    <property type="molecule type" value="Genomic_DNA"/>
</dbReference>
<evidence type="ECO:0000259" key="2">
    <source>
        <dbReference type="PROSITE" id="PS51278"/>
    </source>
</evidence>
<dbReference type="CDD" id="cd01908">
    <property type="entry name" value="YafJ"/>
    <property type="match status" value="1"/>
</dbReference>
<dbReference type="Gene3D" id="3.60.20.10">
    <property type="entry name" value="Glutamine Phosphoribosylpyrophosphate, subunit 1, domain 1"/>
    <property type="match status" value="1"/>
</dbReference>
<evidence type="ECO:0000313" key="5">
    <source>
        <dbReference type="EMBL" id="CAB4604661.1"/>
    </source>
</evidence>
<dbReference type="EMBL" id="CAEZYL010000001">
    <property type="protein sequence ID" value="CAB4712272.1"/>
    <property type="molecule type" value="Genomic_DNA"/>
</dbReference>
<dbReference type="EMBL" id="CAFBPI010000083">
    <property type="protein sequence ID" value="CAB5022135.1"/>
    <property type="molecule type" value="Genomic_DNA"/>
</dbReference>
<reference evidence="4" key="1">
    <citation type="submission" date="2020-05" db="EMBL/GenBank/DDBJ databases">
        <authorList>
            <person name="Chiriac C."/>
            <person name="Salcher M."/>
            <person name="Ghai R."/>
            <person name="Kavagutti S V."/>
        </authorList>
    </citation>
    <scope>NUCLEOTIDE SEQUENCE</scope>
</reference>
<evidence type="ECO:0000313" key="3">
    <source>
        <dbReference type="EMBL" id="CAB4529619.1"/>
    </source>
</evidence>
<dbReference type="EMBL" id="CAEZSC010000002">
    <property type="protein sequence ID" value="CAB4529619.1"/>
    <property type="molecule type" value="Genomic_DNA"/>
</dbReference>
<dbReference type="InterPro" id="IPR029055">
    <property type="entry name" value="Ntn_hydrolases_N"/>
</dbReference>
<dbReference type="PROSITE" id="PS51278">
    <property type="entry name" value="GATASE_TYPE_2"/>
    <property type="match status" value="1"/>
</dbReference>
<dbReference type="PANTHER" id="PTHR42824:SF1">
    <property type="entry name" value="GLUTAMINE AMIDOTRANSFERASE YAFJ-RELATED"/>
    <property type="match status" value="1"/>
</dbReference>
<organism evidence="4">
    <name type="scientific">freshwater metagenome</name>
    <dbReference type="NCBI Taxonomy" id="449393"/>
    <lineage>
        <taxon>unclassified sequences</taxon>
        <taxon>metagenomes</taxon>
        <taxon>ecological metagenomes</taxon>
    </lineage>
</organism>
<evidence type="ECO:0000256" key="1">
    <source>
        <dbReference type="ARBA" id="ARBA00022962"/>
    </source>
</evidence>
<evidence type="ECO:0000313" key="7">
    <source>
        <dbReference type="EMBL" id="CAB4887222.1"/>
    </source>
</evidence>
<dbReference type="Pfam" id="PF13230">
    <property type="entry name" value="GATase_4"/>
    <property type="match status" value="1"/>
</dbReference>
<gene>
    <name evidence="3" type="ORF">UFOPK1380_00062</name>
    <name evidence="4" type="ORF">UFOPK1778_00412</name>
    <name evidence="5" type="ORF">UFOPK1863_00003</name>
    <name evidence="6" type="ORF">UFOPK2689_00003</name>
    <name evidence="7" type="ORF">UFOPK3555_00009</name>
    <name evidence="8" type="ORF">UFOPK4095_01075</name>
</gene>
<protein>
    <submittedName>
        <fullName evidence="4">Unannotated protein</fullName>
    </submittedName>
</protein>
<accession>A0A6J6FD63</accession>
<evidence type="ECO:0000313" key="6">
    <source>
        <dbReference type="EMBL" id="CAB4712272.1"/>
    </source>
</evidence>
<feature type="domain" description="Glutamine amidotransferase type-2" evidence="2">
    <location>
        <begin position="2"/>
        <end position="245"/>
    </location>
</feature>
<dbReference type="InterPro" id="IPR026869">
    <property type="entry name" value="EgtC-like"/>
</dbReference>
<dbReference type="InterPro" id="IPR017932">
    <property type="entry name" value="GATase_2_dom"/>
</dbReference>